<name>A0A8S5MZ92_9CAUD</name>
<organism evidence="1">
    <name type="scientific">Siphoviridae sp. ct8eQ1</name>
    <dbReference type="NCBI Taxonomy" id="2826171"/>
    <lineage>
        <taxon>Viruses</taxon>
        <taxon>Duplodnaviria</taxon>
        <taxon>Heunggongvirae</taxon>
        <taxon>Uroviricota</taxon>
        <taxon>Caudoviricetes</taxon>
    </lineage>
</organism>
<proteinExistence type="predicted"/>
<dbReference type="EMBL" id="BK015025">
    <property type="protein sequence ID" value="DAD87725.1"/>
    <property type="molecule type" value="Genomic_DNA"/>
</dbReference>
<sequence>MDVGIKDIEIVKYNILTTDDNKPKTFLTVKFEFYKTNTSLIEIQDFIKEVQNLCDIKAPTV</sequence>
<evidence type="ECO:0000313" key="1">
    <source>
        <dbReference type="EMBL" id="DAD87725.1"/>
    </source>
</evidence>
<protein>
    <submittedName>
        <fullName evidence="1">Uncharacterized protein</fullName>
    </submittedName>
</protein>
<reference evidence="1" key="1">
    <citation type="journal article" date="2021" name="Proc. Natl. Acad. Sci. U.S.A.">
        <title>A Catalog of Tens of Thousands of Viruses from Human Metagenomes Reveals Hidden Associations with Chronic Diseases.</title>
        <authorList>
            <person name="Tisza M.J."/>
            <person name="Buck C.B."/>
        </authorList>
    </citation>
    <scope>NUCLEOTIDE SEQUENCE</scope>
    <source>
        <strain evidence="1">Ct8eQ1</strain>
    </source>
</reference>
<accession>A0A8S5MZ92</accession>